<evidence type="ECO:0000313" key="1">
    <source>
        <dbReference type="EMBL" id="CAI2376999.1"/>
    </source>
</evidence>
<accession>A0AAD2D135</accession>
<gene>
    <name evidence="1" type="ORF">ECRASSUSDP1_LOCUS18379</name>
</gene>
<evidence type="ECO:0000313" key="2">
    <source>
        <dbReference type="Proteomes" id="UP001295684"/>
    </source>
</evidence>
<proteinExistence type="predicted"/>
<comment type="caution">
    <text evidence="1">The sequence shown here is derived from an EMBL/GenBank/DDBJ whole genome shotgun (WGS) entry which is preliminary data.</text>
</comment>
<dbReference type="AlphaFoldDB" id="A0AAD2D135"/>
<organism evidence="1 2">
    <name type="scientific">Euplotes crassus</name>
    <dbReference type="NCBI Taxonomy" id="5936"/>
    <lineage>
        <taxon>Eukaryota</taxon>
        <taxon>Sar</taxon>
        <taxon>Alveolata</taxon>
        <taxon>Ciliophora</taxon>
        <taxon>Intramacronucleata</taxon>
        <taxon>Spirotrichea</taxon>
        <taxon>Hypotrichia</taxon>
        <taxon>Euplotida</taxon>
        <taxon>Euplotidae</taxon>
        <taxon>Moneuplotes</taxon>
    </lineage>
</organism>
<dbReference type="Proteomes" id="UP001295684">
    <property type="component" value="Unassembled WGS sequence"/>
</dbReference>
<dbReference type="EMBL" id="CAMPGE010018595">
    <property type="protein sequence ID" value="CAI2376999.1"/>
    <property type="molecule type" value="Genomic_DNA"/>
</dbReference>
<keyword evidence="2" id="KW-1185">Reference proteome</keyword>
<sequence length="54" mass="6287">MQFVLHKVHFKKQKACLILSFWSLPSHLTTVIQEILTSNLKIACPCYKTKKTHC</sequence>
<reference evidence="1" key="1">
    <citation type="submission" date="2023-07" db="EMBL/GenBank/DDBJ databases">
        <authorList>
            <consortium name="AG Swart"/>
            <person name="Singh M."/>
            <person name="Singh A."/>
            <person name="Seah K."/>
            <person name="Emmerich C."/>
        </authorList>
    </citation>
    <scope>NUCLEOTIDE SEQUENCE</scope>
    <source>
        <strain evidence="1">DP1</strain>
    </source>
</reference>
<name>A0AAD2D135_EUPCR</name>
<protein>
    <submittedName>
        <fullName evidence="1">Uncharacterized protein</fullName>
    </submittedName>
</protein>